<dbReference type="InterPro" id="IPR008930">
    <property type="entry name" value="Terpenoid_cyclase/PrenylTrfase"/>
</dbReference>
<dbReference type="Pfam" id="PF07678">
    <property type="entry name" value="TED_complement"/>
    <property type="match status" value="1"/>
</dbReference>
<dbReference type="GO" id="GO:0004866">
    <property type="term" value="F:endopeptidase inhibitor activity"/>
    <property type="evidence" value="ECO:0007669"/>
    <property type="project" value="InterPro"/>
</dbReference>
<dbReference type="Gene3D" id="1.50.10.20">
    <property type="match status" value="2"/>
</dbReference>
<dbReference type="Pfam" id="PF17973">
    <property type="entry name" value="bMG10"/>
    <property type="match status" value="1"/>
</dbReference>
<dbReference type="CDD" id="cd02891">
    <property type="entry name" value="A2M_like"/>
    <property type="match status" value="1"/>
</dbReference>
<dbReference type="GO" id="GO:0005615">
    <property type="term" value="C:extracellular space"/>
    <property type="evidence" value="ECO:0007669"/>
    <property type="project" value="InterPro"/>
</dbReference>
<gene>
    <name evidence="8" type="ORF">A3K06_03085</name>
</gene>
<dbReference type="Pfam" id="PF00207">
    <property type="entry name" value="A2M"/>
    <property type="match status" value="1"/>
</dbReference>
<evidence type="ECO:0000259" key="5">
    <source>
        <dbReference type="SMART" id="SM00306"/>
    </source>
</evidence>
<name>A0A1F5NCD6_9BACT</name>
<dbReference type="InterPro" id="IPR002890">
    <property type="entry name" value="MG2"/>
</dbReference>
<comment type="similarity">
    <text evidence="1">Belongs to the protease inhibitor I39 (alpha-2-macroglobulin) family. Bacterial alpha-2-macroglobulin subfamily.</text>
</comment>
<dbReference type="SUPFAM" id="SSF51294">
    <property type="entry name" value="Hedgehog/intein (Hint) domain"/>
    <property type="match status" value="1"/>
</dbReference>
<feature type="domain" description="Alpha-2-macroglobulin bait region" evidence="6">
    <location>
        <begin position="642"/>
        <end position="781"/>
    </location>
</feature>
<dbReference type="Pfam" id="PF01835">
    <property type="entry name" value="MG2"/>
    <property type="match status" value="1"/>
</dbReference>
<organism evidence="8 9">
    <name type="scientific">Candidatus Doudnabacteria bacterium RIFCSPHIGHO2_01_52_17</name>
    <dbReference type="NCBI Taxonomy" id="1817820"/>
    <lineage>
        <taxon>Bacteria</taxon>
        <taxon>Candidatus Doudnaibacteriota</taxon>
    </lineage>
</organism>
<dbReference type="InterPro" id="IPR003587">
    <property type="entry name" value="Hint_dom_N"/>
</dbReference>
<dbReference type="SUPFAM" id="SSF48239">
    <property type="entry name" value="Terpenoid cyclases/Protein prenyltransferases"/>
    <property type="match status" value="1"/>
</dbReference>
<evidence type="ECO:0000259" key="6">
    <source>
        <dbReference type="SMART" id="SM01359"/>
    </source>
</evidence>
<dbReference type="PANTHER" id="PTHR40094">
    <property type="entry name" value="ALPHA-2-MACROGLOBULIN HOMOLOG"/>
    <property type="match status" value="1"/>
</dbReference>
<evidence type="ECO:0000256" key="2">
    <source>
        <dbReference type="SAM" id="MobiDB-lite"/>
    </source>
</evidence>
<dbReference type="InterPro" id="IPR051802">
    <property type="entry name" value="YfhM-like"/>
</dbReference>
<dbReference type="Gene3D" id="2.20.130.20">
    <property type="match status" value="1"/>
</dbReference>
<feature type="region of interest" description="Disordered" evidence="2">
    <location>
        <begin position="1684"/>
        <end position="1704"/>
    </location>
</feature>
<keyword evidence="3" id="KW-1133">Transmembrane helix</keyword>
<dbReference type="SMART" id="SM00306">
    <property type="entry name" value="HintN"/>
    <property type="match status" value="1"/>
</dbReference>
<proteinExistence type="inferred from homology"/>
<dbReference type="GO" id="GO:0016539">
    <property type="term" value="P:intein-mediated protein splicing"/>
    <property type="evidence" value="ECO:0007669"/>
    <property type="project" value="InterPro"/>
</dbReference>
<dbReference type="InterPro" id="IPR036844">
    <property type="entry name" value="Hint_dom_sf"/>
</dbReference>
<dbReference type="Proteomes" id="UP000176547">
    <property type="component" value="Unassembled WGS sequence"/>
</dbReference>
<keyword evidence="3" id="KW-0472">Membrane</keyword>
<evidence type="ECO:0000256" key="4">
    <source>
        <dbReference type="SAM" id="SignalP"/>
    </source>
</evidence>
<dbReference type="SMART" id="SM01419">
    <property type="entry name" value="Thiol-ester_cl"/>
    <property type="match status" value="1"/>
</dbReference>
<evidence type="ECO:0000313" key="8">
    <source>
        <dbReference type="EMBL" id="OGE75248.1"/>
    </source>
</evidence>
<evidence type="ECO:0008006" key="10">
    <source>
        <dbReference type="Google" id="ProtNLM"/>
    </source>
</evidence>
<dbReference type="Pfam" id="PF07591">
    <property type="entry name" value="PT-HINT"/>
    <property type="match status" value="1"/>
</dbReference>
<reference evidence="8 9" key="1">
    <citation type="journal article" date="2016" name="Nat. Commun.">
        <title>Thousands of microbial genomes shed light on interconnected biogeochemical processes in an aquifer system.</title>
        <authorList>
            <person name="Anantharaman K."/>
            <person name="Brown C.T."/>
            <person name="Hug L.A."/>
            <person name="Sharon I."/>
            <person name="Castelle C.J."/>
            <person name="Probst A.J."/>
            <person name="Thomas B.C."/>
            <person name="Singh A."/>
            <person name="Wilkins M.J."/>
            <person name="Karaoz U."/>
            <person name="Brodie E.L."/>
            <person name="Williams K.H."/>
            <person name="Hubbard S.S."/>
            <person name="Banfield J.F."/>
        </authorList>
    </citation>
    <scope>NUCLEOTIDE SEQUENCE [LARGE SCALE GENOMIC DNA]</scope>
</reference>
<dbReference type="CDD" id="cd00081">
    <property type="entry name" value="Hint"/>
    <property type="match status" value="1"/>
</dbReference>
<feature type="domain" description="Alpha-2-macroglobulin" evidence="7">
    <location>
        <begin position="961"/>
        <end position="1051"/>
    </location>
</feature>
<feature type="chain" id="PRO_5009520128" description="Intein C-terminal splicing domain-containing protein" evidence="4">
    <location>
        <begin position="28"/>
        <end position="1704"/>
    </location>
</feature>
<sequence>MKQNHTRNIFRAAAVLTLAGLLFTDFGLSVPTAQETSGPTLAKQAQAQSPSQIYVWAETQGYGYGGVIALASTDTPAVRTSSYNISGSAEVSLYEADLDSLLAFLVHDKDWKQKTKDTDISGFLPVATLRHDINTEYQGSLLTLPLAESGIWFLRIKLAGVTRDSFIIRSRTGAVVKEGDNEFIFWAQDFKTGRSVTAGSVRTLNLLEGRRQIGSASFNAQGIARMPISPDSEIALVEVGGDTALVPVNLHYLNTGFNYQQFSPKSRQIKYFIFTDRPLYRPGDKVYFKSILRDDDDARYTIPTGNARVVVTRNWDEQDVAYERTIPIGAQGTISGEFDLPAGSETGEYQLKVLVSEPGSQSIWSEYYTSAYFQVEHFRKPEYSIEISTAAAEVIAGDPLSFEISGNYFFGQPLRNQKIKYIIYSADYHEYEYLQSQSYIPGDSYRYGWWASSKFSEGEVTLDEEGLAKVSLDAKIPSDKTASQIFSIEAELDDGTGNPSFARKNALIYAGEYGIYRGENSVYSTLVGERYVLPVKLAPYQSASVSGIELRATVQREDWVAHQEPDKKYPTYQKQVETLPELATRTDGAGNAEFSFVPAKKGSYKFTIQGRDPRGNTVVREFWAWVTEKGESFYFGQGDSELQVQAEKNQYAPGETARLAITSSLPDRDVLLSFERGRVNRFQVVRLSGKVARVDIPLVGTDMPNIFAKVGSFSQSAYDQSAVNIPVSTASRALKVSLTPDRESYGPGDTVTVNVQSTDSAGTPLSAEIAVWAVDKAIFELVDERPLNIFDAFWAERYNDTQESHSLRGITETGAEGGGCFAAGTEVAMADGSMKAIEKVAVGDTVRTRRGESDDRLVAGKVIGTHQATVNGYIIINGNLKVTANHRLWVNGAWQEAGALQIGDVLTDLGGDTVKVESVEWLTGKFEVYNLEIEEYRTYFAGGIWAHNQKGDGGRTVFKDTAYWNPTVRTNAAGQAQVRFTLPDNLTTWVIAAVGSTIDTKVGNDTAEVTVTKDLVVRPVLPNILRVGDEVVVSAIVQNFTELEQSLDIELTFDSGRVEGARAEAVLAAKDLKQIYWKVAPEKDNEKAKFIFSAKARDNERLADAVTLEIPVWSFGFWENRAETGDGAKTFPISLAEDSDEAKSKIVLSVAPTLAGTLPTAMEYLVGYPYGCVEQTTSRFVPAVIAKLNPDLFASAIADRPINEIILTGVNRLMSLQHRDGGWSWWGAGDSNAFITAYVVEYLVRARQAGIAVDDGVLSNAQRFLEGVQGGKEETAAKIYGLTFLNSPLGKTIIADLDGLTPDFLALAVMANYKNGERNPDRGGLNRLIALAKPQGDGLYWPAGKAQYFGSDDASTAFAIRAIVAAGGDREVAAKGARYLIRNRQSEYWSNTFATAQIVQAIVDLSRTGRELVPDYSYFVNLDGKRIASGSVRSASQVIQDIEIDLSQVRSGGSTLEIAKERGEGQMYSTLVIREFRTDKNLPAQSHGISVKREYVNEKGSDFPLGVGDIVLVNLTVSGLGTDEYYGIIDDELPAGLIPVNVSLANEHFLQSPQEYYNFYYFSDQEVTQNGMETSLYRIGREAQIYTYKARAVTSGVFAAPPVSVALMYAPEVYGRSESQTVTIVSESGAVFERGPLALADRVLGKNKAVAVAIILLVAVMVIAVILHSRGQLIPFIRRMLGRSKDEDDASSGPGAQPPAPPSE</sequence>
<keyword evidence="3" id="KW-0812">Transmembrane</keyword>
<accession>A0A1F5NCD6</accession>
<dbReference type="InterPro" id="IPR011626">
    <property type="entry name" value="Alpha-macroglobulin_TED"/>
</dbReference>
<dbReference type="EMBL" id="MFEG01000032">
    <property type="protein sequence ID" value="OGE75248.1"/>
    <property type="molecule type" value="Genomic_DNA"/>
</dbReference>
<dbReference type="PROSITE" id="PS50817">
    <property type="entry name" value="INTEIN_N_TER"/>
    <property type="match status" value="1"/>
</dbReference>
<dbReference type="InterPro" id="IPR011625">
    <property type="entry name" value="A2M_N_BRD"/>
</dbReference>
<evidence type="ECO:0000256" key="3">
    <source>
        <dbReference type="SAM" id="Phobius"/>
    </source>
</evidence>
<feature type="transmembrane region" description="Helical" evidence="3">
    <location>
        <begin position="1649"/>
        <end position="1669"/>
    </location>
</feature>
<protein>
    <recommendedName>
        <fullName evidence="10">Intein C-terminal splicing domain-containing protein</fullName>
    </recommendedName>
</protein>
<evidence type="ECO:0000259" key="7">
    <source>
        <dbReference type="SMART" id="SM01360"/>
    </source>
</evidence>
<evidence type="ECO:0000313" key="9">
    <source>
        <dbReference type="Proteomes" id="UP000176547"/>
    </source>
</evidence>
<feature type="domain" description="Hint" evidence="5">
    <location>
        <begin position="818"/>
        <end position="910"/>
    </location>
</feature>
<dbReference type="InterPro" id="IPR041246">
    <property type="entry name" value="Bact_MG10"/>
</dbReference>
<dbReference type="SMART" id="SM01360">
    <property type="entry name" value="A2M"/>
    <property type="match status" value="1"/>
</dbReference>
<dbReference type="PANTHER" id="PTHR40094:SF1">
    <property type="entry name" value="UBIQUITIN DOMAIN-CONTAINING PROTEIN"/>
    <property type="match status" value="1"/>
</dbReference>
<comment type="caution">
    <text evidence="8">The sequence shown here is derived from an EMBL/GenBank/DDBJ whole genome shotgun (WGS) entry which is preliminary data.</text>
</comment>
<dbReference type="InterPro" id="IPR006141">
    <property type="entry name" value="Intein_N"/>
</dbReference>
<dbReference type="InterPro" id="IPR047565">
    <property type="entry name" value="Alpha-macroglob_thiol-ester_cl"/>
</dbReference>
<dbReference type="Gene3D" id="2.60.40.1930">
    <property type="match status" value="1"/>
</dbReference>
<feature type="signal peptide" evidence="4">
    <location>
        <begin position="1"/>
        <end position="27"/>
    </location>
</feature>
<dbReference type="InterPro" id="IPR001599">
    <property type="entry name" value="Macroglobln_a2"/>
</dbReference>
<keyword evidence="4" id="KW-0732">Signal</keyword>
<dbReference type="Pfam" id="PF07703">
    <property type="entry name" value="A2M_BRD"/>
    <property type="match status" value="1"/>
</dbReference>
<evidence type="ECO:0000256" key="1">
    <source>
        <dbReference type="ARBA" id="ARBA00010556"/>
    </source>
</evidence>
<dbReference type="SMART" id="SM01359">
    <property type="entry name" value="A2M_N_2"/>
    <property type="match status" value="1"/>
</dbReference>
<dbReference type="Gene3D" id="2.170.16.10">
    <property type="entry name" value="Hedgehog/Intein (Hint) domain"/>
    <property type="match status" value="1"/>
</dbReference>